<gene>
    <name evidence="1" type="primary">WBGene00096937</name>
</gene>
<organism evidence="1 2">
    <name type="scientific">Pristionchus pacificus</name>
    <name type="common">Parasitic nematode worm</name>
    <dbReference type="NCBI Taxonomy" id="54126"/>
    <lineage>
        <taxon>Eukaryota</taxon>
        <taxon>Metazoa</taxon>
        <taxon>Ecdysozoa</taxon>
        <taxon>Nematoda</taxon>
        <taxon>Chromadorea</taxon>
        <taxon>Rhabditida</taxon>
        <taxon>Rhabditina</taxon>
        <taxon>Diplogasteromorpha</taxon>
        <taxon>Diplogasteroidea</taxon>
        <taxon>Neodiplogasteridae</taxon>
        <taxon>Pristionchus</taxon>
    </lineage>
</organism>
<evidence type="ECO:0000313" key="2">
    <source>
        <dbReference type="Proteomes" id="UP000005239"/>
    </source>
</evidence>
<dbReference type="EnsemblMetazoa" id="PPA07383.1">
    <property type="protein sequence ID" value="PPA07383.1"/>
    <property type="gene ID" value="WBGene00096937"/>
</dbReference>
<accession>A0A2A6B922</accession>
<reference evidence="2" key="1">
    <citation type="journal article" date="2008" name="Nat. Genet.">
        <title>The Pristionchus pacificus genome provides a unique perspective on nematode lifestyle and parasitism.</title>
        <authorList>
            <person name="Dieterich C."/>
            <person name="Clifton S.W."/>
            <person name="Schuster L.N."/>
            <person name="Chinwalla A."/>
            <person name="Delehaunty K."/>
            <person name="Dinkelacker I."/>
            <person name="Fulton L."/>
            <person name="Fulton R."/>
            <person name="Godfrey J."/>
            <person name="Minx P."/>
            <person name="Mitreva M."/>
            <person name="Roeseler W."/>
            <person name="Tian H."/>
            <person name="Witte H."/>
            <person name="Yang S.P."/>
            <person name="Wilson R.K."/>
            <person name="Sommer R.J."/>
        </authorList>
    </citation>
    <scope>NUCLEOTIDE SEQUENCE [LARGE SCALE GENOMIC DNA]</scope>
    <source>
        <strain evidence="2">PS312</strain>
    </source>
</reference>
<reference evidence="1" key="2">
    <citation type="submission" date="2022-06" db="UniProtKB">
        <authorList>
            <consortium name="EnsemblMetazoa"/>
        </authorList>
    </citation>
    <scope>IDENTIFICATION</scope>
    <source>
        <strain evidence="1">PS312</strain>
    </source>
</reference>
<evidence type="ECO:0000313" key="1">
    <source>
        <dbReference type="EnsemblMetazoa" id="PPA07383.1"/>
    </source>
</evidence>
<accession>A0A8R1YAC6</accession>
<sequence>MQPALLISFLISCATALECPMGKGTSRTYRCGLDVNETETRYCERTFRPNGTEAYRGCTFISCKKAGCSDKSGWVICCSENATIPLPPPSMTENFAPKMREALERERMTSTAAVADVPDNASPDFGTVPAVVDPNEPDGAGSAAAAMLLGAAAALAAANY</sequence>
<keyword evidence="2" id="KW-1185">Reference proteome</keyword>
<protein>
    <submittedName>
        <fullName evidence="1">Uncharacterized protein</fullName>
    </submittedName>
</protein>
<name>A0A2A6B922_PRIPA</name>
<dbReference type="Proteomes" id="UP000005239">
    <property type="component" value="Unassembled WGS sequence"/>
</dbReference>
<proteinExistence type="predicted"/>
<dbReference type="AlphaFoldDB" id="A0A2A6B922"/>